<gene>
    <name evidence="2" type="ORF">SSABA_v1c03620</name>
</gene>
<feature type="chain" id="PRO_5004876068" evidence="1">
    <location>
        <begin position="18"/>
        <end position="685"/>
    </location>
</feature>
<organism evidence="2 3">
    <name type="scientific">Spiroplasma sabaudiense Ar-1343</name>
    <dbReference type="NCBI Taxonomy" id="1276257"/>
    <lineage>
        <taxon>Bacteria</taxon>
        <taxon>Bacillati</taxon>
        <taxon>Mycoplasmatota</taxon>
        <taxon>Mollicutes</taxon>
        <taxon>Entomoplasmatales</taxon>
        <taxon>Spiroplasmataceae</taxon>
        <taxon>Spiroplasma</taxon>
    </lineage>
</organism>
<evidence type="ECO:0000313" key="2">
    <source>
        <dbReference type="EMBL" id="AHI53771.1"/>
    </source>
</evidence>
<dbReference type="RefSeq" id="WP_025250907.1">
    <property type="nucleotide sequence ID" value="NZ_CP006934.1"/>
</dbReference>
<dbReference type="EMBL" id="CP006934">
    <property type="protein sequence ID" value="AHI53771.1"/>
    <property type="molecule type" value="Genomic_DNA"/>
</dbReference>
<sequence>MTLSIFKLILSSQIALSATATTTSLATSFNTSQEDREYQVESMMNLIKSKSKILSTDEIFQFQNQEFYGREEMDKYIFENNLIQEQATSSNLNKIIKDHQNNILDKDKIYGTDLDDFELIYRDAFGNAQSSREKSLNSYTNKGLVRQKYSYDYEGWFDSPTEAKDNFVFKQGLEKSLYYQVDQRYYNLFNLKDQEELKSSFLDGYYLKPSNFTSGEKVFGDNQKVESSIYNKFRNAWTSSERFKATPEILDNLNYQDYINFDTENTVSITPYNGILISIDGVNYSNTVKLKVDSKYDASYLSKRSNYKAVPEHYFDRSKMTYSINLKNQSKTVKLTFLPKDAEQWTSDVNFGQMAFNDNHNSNITLYSKKYSSSEENISQYKIFEINDLNYKINSNHDIRSQDVLNLYAAWFPYFVKNELLDFKDVVHGQFNKYGVKRDYLYDINGRKGYEYSLSDGIEYYHKFVKPELYKNFVGTDVNGNSLYKVNSNFDATSQELENYMYLQGKQDIRLMFTFTGERNHSSINGLSLASTQAEAQEKLFQIEKSILSKKYFAYDVYGNFEISGNNEDDAIRKLQQKIDLQARYVHKDEIKNWNNQTVSFENIISDGVYTTYRTFINGEWTYFLNHHDAYNALTGNVTGETVVKTRTVNLYMYIENNNNEKITHTYSTDAELEDLANKILGYVS</sequence>
<feature type="signal peptide" evidence="1">
    <location>
        <begin position="1"/>
        <end position="17"/>
    </location>
</feature>
<dbReference type="HOGENOM" id="CLU_398965_0_0_14"/>
<dbReference type="STRING" id="1276257.SSABA_v1c03620"/>
<reference evidence="2 3" key="1">
    <citation type="journal article" date="2014" name="Genome Biol. Evol.">
        <title>Molecular evolution of the substrate utilization strategies and putative virulence factors in mosquito-associated Spiroplasma species.</title>
        <authorList>
            <person name="Chang T.H."/>
            <person name="Lo W.S."/>
            <person name="Ku C."/>
            <person name="Chen L.L."/>
            <person name="Kuo C.H."/>
        </authorList>
    </citation>
    <scope>NUCLEOTIDE SEQUENCE [LARGE SCALE GENOMIC DNA]</scope>
    <source>
        <strain evidence="2">Ar-1343</strain>
    </source>
</reference>
<protein>
    <submittedName>
        <fullName evidence="2">Uncharacterized protein</fullName>
    </submittedName>
</protein>
<evidence type="ECO:0000256" key="1">
    <source>
        <dbReference type="SAM" id="SignalP"/>
    </source>
</evidence>
<dbReference type="KEGG" id="ssab:SSABA_v1c03620"/>
<dbReference type="PATRIC" id="fig|1276257.3.peg.370"/>
<keyword evidence="3" id="KW-1185">Reference proteome</keyword>
<keyword evidence="1" id="KW-0732">Signal</keyword>
<accession>W6A9W7</accession>
<dbReference type="AlphaFoldDB" id="W6A9W7"/>
<dbReference type="OrthoDB" id="388723at2"/>
<dbReference type="Proteomes" id="UP000019265">
    <property type="component" value="Chromosome"/>
</dbReference>
<proteinExistence type="predicted"/>
<name>W6A9W7_9MOLU</name>
<evidence type="ECO:0000313" key="3">
    <source>
        <dbReference type="Proteomes" id="UP000019265"/>
    </source>
</evidence>